<dbReference type="PANTHER" id="PTHR43065:SF50">
    <property type="entry name" value="HISTIDINE KINASE"/>
    <property type="match status" value="1"/>
</dbReference>
<organism evidence="6 7">
    <name type="scientific">Sulfuricella denitrificans (strain DSM 22764 / NBRC 105220 / skB26)</name>
    <dbReference type="NCBI Taxonomy" id="1163617"/>
    <lineage>
        <taxon>Bacteria</taxon>
        <taxon>Pseudomonadati</taxon>
        <taxon>Pseudomonadota</taxon>
        <taxon>Betaproteobacteria</taxon>
        <taxon>Nitrosomonadales</taxon>
        <taxon>Sulfuricellaceae</taxon>
        <taxon>Sulfuricella</taxon>
    </lineage>
</organism>
<evidence type="ECO:0000313" key="7">
    <source>
        <dbReference type="Proteomes" id="UP000015559"/>
    </source>
</evidence>
<dbReference type="InterPro" id="IPR003594">
    <property type="entry name" value="HATPase_dom"/>
</dbReference>
<evidence type="ECO:0000256" key="3">
    <source>
        <dbReference type="ARBA" id="ARBA00022553"/>
    </source>
</evidence>
<dbReference type="InterPro" id="IPR004358">
    <property type="entry name" value="Sig_transdc_His_kin-like_C"/>
</dbReference>
<evidence type="ECO:0000256" key="1">
    <source>
        <dbReference type="ARBA" id="ARBA00000085"/>
    </source>
</evidence>
<dbReference type="PRINTS" id="PR00344">
    <property type="entry name" value="BCTRLSENSOR"/>
</dbReference>
<dbReference type="EMBL" id="AP013066">
    <property type="protein sequence ID" value="BAN36088.1"/>
    <property type="molecule type" value="Genomic_DNA"/>
</dbReference>
<sequence>MHRLLQRQISRFLNDQGAMPEGLSEFLAAVGDAYESADADRLLIERSLDLMSKELTERNAELRKELAERRHAEAQLEKLLSLLGTTLESTADGILALDKEGRIVRFNQRLVEMWHMPDETLAFWRHAPLVQHLLGQVTNPDAFMENLNYLCLHPEAECYDTFDYIDGRVIERYSLPQPLGVDNVGRVISFRDITARKQAEEALQREKEEQKALIKKLEEAHNQLLQSEKMASIGQLAAGVAHEINNPIGYINSNFNTLGEYVEKLFRVTDAYERTEPALAGESLLDEVRSLKQEADWEYLKQDIRELLRESGEGIGRVKQIVQDLKDFSHVDQVEWQWVDLHKGIDSTLNIVNNEIKYNAEVIKEYGVIPQVECLASQLNQVFMNMLVNASHAIGDGGRGRITIRTGAEDEMVWVEFTDTGKGIPPENLKRIFDPFFTTKPVGKGTGLGLSLSYGIIEKHQGRIEVESEVGKGTTFRLRLPASQGLPETL</sequence>
<dbReference type="eggNOG" id="COG4191">
    <property type="taxonomic scope" value="Bacteria"/>
</dbReference>
<evidence type="ECO:0000256" key="2">
    <source>
        <dbReference type="ARBA" id="ARBA00012438"/>
    </source>
</evidence>
<dbReference type="Pfam" id="PF12860">
    <property type="entry name" value="PAS_7"/>
    <property type="match status" value="1"/>
</dbReference>
<dbReference type="PROSITE" id="PS50109">
    <property type="entry name" value="HIS_KIN"/>
    <property type="match status" value="1"/>
</dbReference>
<dbReference type="InterPro" id="IPR003661">
    <property type="entry name" value="HisK_dim/P_dom"/>
</dbReference>
<dbReference type="AlphaFoldDB" id="S6AD19"/>
<keyword evidence="4" id="KW-0175">Coiled coil</keyword>
<reference evidence="6 7" key="1">
    <citation type="journal article" date="2012" name="Appl. Environ. Microbiol.">
        <title>Draft genome sequence of a psychrotolerant sulfur-oxidizing bacterium, Sulfuricella denitrificans skB26, and proteomic insights into cold adaptation.</title>
        <authorList>
            <person name="Watanabe T."/>
            <person name="Kojima H."/>
            <person name="Fukui M."/>
        </authorList>
    </citation>
    <scope>NUCLEOTIDE SEQUENCE [LARGE SCALE GENOMIC DNA]</scope>
    <source>
        <strain evidence="7">skB26</strain>
    </source>
</reference>
<dbReference type="InterPro" id="IPR005467">
    <property type="entry name" value="His_kinase_dom"/>
</dbReference>
<dbReference type="KEGG" id="sdr:SCD_n02280"/>
<dbReference type="InterPro" id="IPR035965">
    <property type="entry name" value="PAS-like_dom_sf"/>
</dbReference>
<accession>S6AD19</accession>
<dbReference type="PANTHER" id="PTHR43065">
    <property type="entry name" value="SENSOR HISTIDINE KINASE"/>
    <property type="match status" value="1"/>
</dbReference>
<dbReference type="Gene3D" id="3.30.565.10">
    <property type="entry name" value="Histidine kinase-like ATPase, C-terminal domain"/>
    <property type="match status" value="1"/>
</dbReference>
<dbReference type="Proteomes" id="UP000015559">
    <property type="component" value="Chromosome"/>
</dbReference>
<dbReference type="SUPFAM" id="SSF47384">
    <property type="entry name" value="Homodimeric domain of signal transducing histidine kinase"/>
    <property type="match status" value="1"/>
</dbReference>
<evidence type="ECO:0000259" key="5">
    <source>
        <dbReference type="PROSITE" id="PS50109"/>
    </source>
</evidence>
<feature type="domain" description="Histidine kinase" evidence="5">
    <location>
        <begin position="239"/>
        <end position="484"/>
    </location>
</feature>
<dbReference type="InterPro" id="IPR036890">
    <property type="entry name" value="HATPase_C_sf"/>
</dbReference>
<keyword evidence="6" id="KW-0418">Kinase</keyword>
<feature type="coiled-coil region" evidence="4">
    <location>
        <begin position="52"/>
        <end position="82"/>
    </location>
</feature>
<dbReference type="SMART" id="SM00387">
    <property type="entry name" value="HATPase_c"/>
    <property type="match status" value="1"/>
</dbReference>
<dbReference type="GO" id="GO:0000155">
    <property type="term" value="F:phosphorelay sensor kinase activity"/>
    <property type="evidence" value="ECO:0007669"/>
    <property type="project" value="InterPro"/>
</dbReference>
<name>S6AD19_SULDS</name>
<feature type="coiled-coil region" evidence="4">
    <location>
        <begin position="196"/>
        <end position="227"/>
    </location>
</feature>
<keyword evidence="7" id="KW-1185">Reference proteome</keyword>
<dbReference type="SUPFAM" id="SSF55785">
    <property type="entry name" value="PYP-like sensor domain (PAS domain)"/>
    <property type="match status" value="1"/>
</dbReference>
<keyword evidence="3" id="KW-0597">Phosphoprotein</keyword>
<proteinExistence type="predicted"/>
<dbReference type="STRING" id="1163617.SCD_n02280"/>
<evidence type="ECO:0000313" key="6">
    <source>
        <dbReference type="EMBL" id="BAN36088.1"/>
    </source>
</evidence>
<dbReference type="SUPFAM" id="SSF55874">
    <property type="entry name" value="ATPase domain of HSP90 chaperone/DNA topoisomerase II/histidine kinase"/>
    <property type="match status" value="1"/>
</dbReference>
<keyword evidence="6" id="KW-0808">Transferase</keyword>
<gene>
    <name evidence="6" type="ORF">SCD_n02280</name>
</gene>
<dbReference type="Gene3D" id="3.30.450.20">
    <property type="entry name" value="PAS domain"/>
    <property type="match status" value="1"/>
</dbReference>
<dbReference type="EC" id="2.7.13.3" evidence="2"/>
<dbReference type="HOGENOM" id="CLU_000445_114_39_4"/>
<evidence type="ECO:0000256" key="4">
    <source>
        <dbReference type="SAM" id="Coils"/>
    </source>
</evidence>
<protein>
    <recommendedName>
        <fullName evidence="2">histidine kinase</fullName>
        <ecNumber evidence="2">2.7.13.3</ecNumber>
    </recommendedName>
</protein>
<dbReference type="SMART" id="SM00388">
    <property type="entry name" value="HisKA"/>
    <property type="match status" value="1"/>
</dbReference>
<dbReference type="Pfam" id="PF02518">
    <property type="entry name" value="HATPase_c"/>
    <property type="match status" value="1"/>
</dbReference>
<comment type="catalytic activity">
    <reaction evidence="1">
        <text>ATP + protein L-histidine = ADP + protein N-phospho-L-histidine.</text>
        <dbReference type="EC" id="2.7.13.3"/>
    </reaction>
</comment>
<dbReference type="CDD" id="cd16943">
    <property type="entry name" value="HATPase_AtoS-like"/>
    <property type="match status" value="1"/>
</dbReference>
<dbReference type="InterPro" id="IPR036097">
    <property type="entry name" value="HisK_dim/P_sf"/>
</dbReference>
<dbReference type="Gene3D" id="1.10.287.130">
    <property type="match status" value="1"/>
</dbReference>
<dbReference type="RefSeq" id="WP_009205285.1">
    <property type="nucleotide sequence ID" value="NC_022357.1"/>
</dbReference>